<evidence type="ECO:0000313" key="2">
    <source>
        <dbReference type="Proteomes" id="UP000009016"/>
    </source>
</evidence>
<sequence length="78" mass="9069">MKKPDIVEIRIDTGCNDKGKNIIFNNGIIQYVTKFIVTFKDNTDTSVNVDMVSFDPNETFHKDEIIECAYIKYNEMWG</sequence>
<dbReference type="RefSeq" id="YP_007010161.1">
    <property type="nucleotide sequence ID" value="NC_019538.1"/>
</dbReference>
<proteinExistence type="predicted"/>
<dbReference type="GeneID" id="14016428"/>
<keyword evidence="2" id="KW-1185">Reference proteome</keyword>
<evidence type="ECO:0000313" key="1">
    <source>
        <dbReference type="EMBL" id="AFN39229.1"/>
    </source>
</evidence>
<reference evidence="1 2" key="1">
    <citation type="journal article" date="2012" name="J. Virol.">
        <title>Complete Genome Sequence of Aeromonas hydrophila Phage CC2.</title>
        <authorList>
            <person name="Shen C.J."/>
            <person name="Liu Y.J."/>
            <person name="Lu C.P."/>
        </authorList>
    </citation>
    <scope>NUCLEOTIDE SEQUENCE [LARGE SCALE GENOMIC DNA]</scope>
</reference>
<dbReference type="Proteomes" id="UP000009016">
    <property type="component" value="Segment"/>
</dbReference>
<gene>
    <name evidence="1" type="ORF">CC2_135</name>
</gene>
<dbReference type="EMBL" id="JX123262">
    <property type="protein sequence ID" value="AFN39229.1"/>
    <property type="molecule type" value="Genomic_DNA"/>
</dbReference>
<name>I6XL40_9CAUD</name>
<accession>I6XL40</accession>
<dbReference type="KEGG" id="vg:14016428"/>
<organism evidence="1 2">
    <name type="scientific">Aeromonas phage CC2</name>
    <dbReference type="NCBI Taxonomy" id="1204516"/>
    <lineage>
        <taxon>Viruses</taxon>
        <taxon>Duplodnaviria</taxon>
        <taxon>Heunggongvirae</taxon>
        <taxon>Uroviricota</taxon>
        <taxon>Caudoviricetes</taxon>
        <taxon>Pantevenvirales</taxon>
        <taxon>Straboviridae</taxon>
        <taxon>Emmerichvirinae</taxon>
        <taxon>Ceceduovirus</taxon>
        <taxon>Ceceduovirus cc2</taxon>
    </lineage>
</organism>
<protein>
    <submittedName>
        <fullName evidence="1">Uncharacterized protein</fullName>
    </submittedName>
</protein>